<feature type="transmembrane region" description="Helical" evidence="1">
    <location>
        <begin position="6"/>
        <end position="28"/>
    </location>
</feature>
<feature type="transmembrane region" description="Helical" evidence="1">
    <location>
        <begin position="83"/>
        <end position="100"/>
    </location>
</feature>
<name>A0A8H4QNQ5_9AGAR</name>
<accession>A0A8H4QNQ5</accession>
<comment type="caution">
    <text evidence="2">The sequence shown here is derived from an EMBL/GenBank/DDBJ whole genome shotgun (WGS) entry which is preliminary data.</text>
</comment>
<protein>
    <submittedName>
        <fullName evidence="2">Uncharacterized protein</fullName>
    </submittedName>
</protein>
<sequence>MAKVELILFDVFAFSGMFLVFVVIVTAWRLPRRVPRTETWAYFMLSTFLASVVNVLIVGCQDGWDPNDALCSLQAILNKTTEAWNAFAGAALLLQVYLRLSHLNSTKPIPRGYIWLLCGVPCAIFFIVILIVAGFGLEGWQPLTAHRDPIGMQCRLDSKLISRLINGLTAAGIIVMSMLKVLILSHIRSIRKMEGKIPSGVGLSVSSIARGYICNFFVFASLV</sequence>
<evidence type="ECO:0000256" key="1">
    <source>
        <dbReference type="SAM" id="Phobius"/>
    </source>
</evidence>
<feature type="transmembrane region" description="Helical" evidence="1">
    <location>
        <begin position="40"/>
        <end position="59"/>
    </location>
</feature>
<dbReference type="EMBL" id="JAACJL010000044">
    <property type="protein sequence ID" value="KAF4614434.1"/>
    <property type="molecule type" value="Genomic_DNA"/>
</dbReference>
<evidence type="ECO:0000313" key="2">
    <source>
        <dbReference type="EMBL" id="KAF4614434.1"/>
    </source>
</evidence>
<keyword evidence="1" id="KW-0812">Transmembrane</keyword>
<evidence type="ECO:0000313" key="3">
    <source>
        <dbReference type="Proteomes" id="UP000521872"/>
    </source>
</evidence>
<keyword evidence="1" id="KW-1133">Transmembrane helix</keyword>
<keyword evidence="1" id="KW-0472">Membrane</keyword>
<gene>
    <name evidence="2" type="ORF">D9613_003528</name>
</gene>
<feature type="transmembrane region" description="Helical" evidence="1">
    <location>
        <begin position="112"/>
        <end position="137"/>
    </location>
</feature>
<reference evidence="2 3" key="1">
    <citation type="submission" date="2019-12" db="EMBL/GenBank/DDBJ databases">
        <authorList>
            <person name="Floudas D."/>
            <person name="Bentzer J."/>
            <person name="Ahren D."/>
            <person name="Johansson T."/>
            <person name="Persson P."/>
            <person name="Tunlid A."/>
        </authorList>
    </citation>
    <scope>NUCLEOTIDE SEQUENCE [LARGE SCALE GENOMIC DNA]</scope>
    <source>
        <strain evidence="2 3">CBS 102.39</strain>
    </source>
</reference>
<dbReference type="AlphaFoldDB" id="A0A8H4QNQ5"/>
<proteinExistence type="predicted"/>
<keyword evidence="3" id="KW-1185">Reference proteome</keyword>
<dbReference type="Proteomes" id="UP000521872">
    <property type="component" value="Unassembled WGS sequence"/>
</dbReference>
<feature type="transmembrane region" description="Helical" evidence="1">
    <location>
        <begin position="164"/>
        <end position="183"/>
    </location>
</feature>
<organism evidence="2 3">
    <name type="scientific">Agrocybe pediades</name>
    <dbReference type="NCBI Taxonomy" id="84607"/>
    <lineage>
        <taxon>Eukaryota</taxon>
        <taxon>Fungi</taxon>
        <taxon>Dikarya</taxon>
        <taxon>Basidiomycota</taxon>
        <taxon>Agaricomycotina</taxon>
        <taxon>Agaricomycetes</taxon>
        <taxon>Agaricomycetidae</taxon>
        <taxon>Agaricales</taxon>
        <taxon>Agaricineae</taxon>
        <taxon>Strophariaceae</taxon>
        <taxon>Agrocybe</taxon>
    </lineage>
</organism>